<evidence type="ECO:0000256" key="1">
    <source>
        <dbReference type="SAM" id="MobiDB-lite"/>
    </source>
</evidence>
<name>A0A386K9C8_9CAUD</name>
<evidence type="ECO:0000313" key="3">
    <source>
        <dbReference type="Proteomes" id="UP000274637"/>
    </source>
</evidence>
<sequence>MTDQPRIPGVAGVCGVRADEHDAESHLYPCGWRCALHTPNAMAGRPEPPPRPGWPSQLQPPHGTDPEAAVPISTEHRQDETR</sequence>
<proteinExistence type="predicted"/>
<protein>
    <submittedName>
        <fullName evidence="2">Uncharacterized protein</fullName>
    </submittedName>
</protein>
<evidence type="ECO:0000313" key="2">
    <source>
        <dbReference type="EMBL" id="AYD81647.1"/>
    </source>
</evidence>
<dbReference type="Proteomes" id="UP000274637">
    <property type="component" value="Segment"/>
</dbReference>
<organism evidence="2 3">
    <name type="scientific">Streptomyces phage Kromp</name>
    <dbReference type="NCBI Taxonomy" id="2315619"/>
    <lineage>
        <taxon>Viruses</taxon>
        <taxon>Duplodnaviria</taxon>
        <taxon>Heunggongvirae</taxon>
        <taxon>Uroviricota</taxon>
        <taxon>Caudoviricetes</taxon>
        <taxon>Krompvirus</taxon>
        <taxon>Krompvirus kromp</taxon>
    </lineage>
</organism>
<gene>
    <name evidence="2" type="primary">46</name>
    <name evidence="2" type="ORF">SEA_KROMP_46</name>
</gene>
<accession>A0A386K9C8</accession>
<dbReference type="EMBL" id="MH744420">
    <property type="protein sequence ID" value="AYD81647.1"/>
    <property type="molecule type" value="Genomic_DNA"/>
</dbReference>
<keyword evidence="3" id="KW-1185">Reference proteome</keyword>
<feature type="region of interest" description="Disordered" evidence="1">
    <location>
        <begin position="38"/>
        <end position="82"/>
    </location>
</feature>
<reference evidence="3" key="1">
    <citation type="submission" date="2018-08" db="EMBL/GenBank/DDBJ databases">
        <authorList>
            <person name="Mousa M."/>
            <person name="Kelsky B.L."/>
            <person name="Goh L.M."/>
            <person name="Shaffer C.D."/>
            <person name="Weston-Hafer K.A."/>
            <person name="Russell D.A."/>
            <person name="Pope W.H."/>
            <person name="Jacobs-Sera D."/>
            <person name="Hendrix R.W."/>
            <person name="Hatfull G.F."/>
        </authorList>
    </citation>
    <scope>NUCLEOTIDE SEQUENCE [LARGE SCALE GENOMIC DNA]</scope>
</reference>